<accession>A0ABV1GF74</accession>
<feature type="signal peptide" evidence="1">
    <location>
        <begin position="1"/>
        <end position="22"/>
    </location>
</feature>
<organism evidence="2 3">
    <name type="scientific">Ruthenibacterium intestinale</name>
    <dbReference type="NCBI Taxonomy" id="3133163"/>
    <lineage>
        <taxon>Bacteria</taxon>
        <taxon>Bacillati</taxon>
        <taxon>Bacillota</taxon>
        <taxon>Clostridia</taxon>
        <taxon>Eubacteriales</taxon>
        <taxon>Oscillospiraceae</taxon>
        <taxon>Ruthenibacterium</taxon>
    </lineage>
</organism>
<dbReference type="RefSeq" id="WP_349215842.1">
    <property type="nucleotide sequence ID" value="NZ_JBBMFA010000085.1"/>
</dbReference>
<comment type="caution">
    <text evidence="2">The sequence shown here is derived from an EMBL/GenBank/DDBJ whole genome shotgun (WGS) entry which is preliminary data.</text>
</comment>
<gene>
    <name evidence="2" type="ORF">WMO24_07860</name>
</gene>
<evidence type="ECO:0000313" key="3">
    <source>
        <dbReference type="Proteomes" id="UP001477672"/>
    </source>
</evidence>
<proteinExistence type="predicted"/>
<keyword evidence="1" id="KW-0732">Signal</keyword>
<keyword evidence="3" id="KW-1185">Reference proteome</keyword>
<feature type="chain" id="PRO_5046317839" evidence="1">
    <location>
        <begin position="23"/>
        <end position="46"/>
    </location>
</feature>
<reference evidence="2 3" key="1">
    <citation type="submission" date="2024-03" db="EMBL/GenBank/DDBJ databases">
        <title>Human intestinal bacterial collection.</title>
        <authorList>
            <person name="Pauvert C."/>
            <person name="Hitch T.C.A."/>
            <person name="Clavel T."/>
        </authorList>
    </citation>
    <scope>NUCLEOTIDE SEQUENCE [LARGE SCALE GENOMIC DNA]</scope>
    <source>
        <strain evidence="2 3">CLA-JM-H11</strain>
    </source>
</reference>
<sequence>MKFVLKLLGWLAVIAAAVCALAYWDKKTTPDYIEIYSDGEDEEDAF</sequence>
<dbReference type="EMBL" id="JBBMFA010000085">
    <property type="protein sequence ID" value="MEQ2520343.1"/>
    <property type="molecule type" value="Genomic_DNA"/>
</dbReference>
<name>A0ABV1GF74_9FIRM</name>
<dbReference type="Proteomes" id="UP001477672">
    <property type="component" value="Unassembled WGS sequence"/>
</dbReference>
<evidence type="ECO:0000313" key="2">
    <source>
        <dbReference type="EMBL" id="MEQ2520343.1"/>
    </source>
</evidence>
<evidence type="ECO:0000256" key="1">
    <source>
        <dbReference type="SAM" id="SignalP"/>
    </source>
</evidence>
<protein>
    <submittedName>
        <fullName evidence="2">Uncharacterized protein</fullName>
    </submittedName>
</protein>